<evidence type="ECO:0000256" key="5">
    <source>
        <dbReference type="ARBA" id="ARBA00022989"/>
    </source>
</evidence>
<comment type="similarity">
    <text evidence="7">Belongs to the binding-protein-dependent transport system permease family.</text>
</comment>
<evidence type="ECO:0000256" key="4">
    <source>
        <dbReference type="ARBA" id="ARBA00022692"/>
    </source>
</evidence>
<sequence length="308" mass="35041">MNSLNESKPATKMSLKEHARQKRAQSARSALTGYMFLLPWFIGVLCFMAYPLLYSLYLSFHKMEVSPDGSGLSYTFVGWDNFKYAFLRDNIFPIEMFNFWRESILIIPVTVLFALIVAILLNQNFRGRMIFRAIFFLPVIFATGKVLMELFAQGQGDLPFAEQYDLSNMIYDTFPPALAEPMVGVLSKIIIVLWYSGVQVIIFLAAFRTISPSTYEAAQIDGVTPWESFWKITFPAIVPFIFLNLIYTLVDLSTYSYNPIVNHILSNMGNMKTGYGYASALGWIYFVIIFVLVALLARISASLNQRKG</sequence>
<dbReference type="SUPFAM" id="SSF161098">
    <property type="entry name" value="MetI-like"/>
    <property type="match status" value="1"/>
</dbReference>
<feature type="transmembrane region" description="Helical" evidence="7">
    <location>
        <begin position="185"/>
        <end position="207"/>
    </location>
</feature>
<feature type="domain" description="ABC transmembrane type-1" evidence="8">
    <location>
        <begin position="96"/>
        <end position="300"/>
    </location>
</feature>
<evidence type="ECO:0000259" key="8">
    <source>
        <dbReference type="PROSITE" id="PS50928"/>
    </source>
</evidence>
<evidence type="ECO:0000256" key="1">
    <source>
        <dbReference type="ARBA" id="ARBA00004651"/>
    </source>
</evidence>
<evidence type="ECO:0000256" key="6">
    <source>
        <dbReference type="ARBA" id="ARBA00023136"/>
    </source>
</evidence>
<keyword evidence="6 7" id="KW-0472">Membrane</keyword>
<dbReference type="Proteomes" id="UP001057877">
    <property type="component" value="Chromosome"/>
</dbReference>
<evidence type="ECO:0000256" key="3">
    <source>
        <dbReference type="ARBA" id="ARBA00022475"/>
    </source>
</evidence>
<feature type="transmembrane region" description="Helical" evidence="7">
    <location>
        <begin position="133"/>
        <end position="152"/>
    </location>
</feature>
<evidence type="ECO:0000313" key="10">
    <source>
        <dbReference type="Proteomes" id="UP001057877"/>
    </source>
</evidence>
<dbReference type="PANTHER" id="PTHR30193">
    <property type="entry name" value="ABC TRANSPORTER PERMEASE PROTEIN"/>
    <property type="match status" value="1"/>
</dbReference>
<dbReference type="Gene3D" id="1.10.3720.10">
    <property type="entry name" value="MetI-like"/>
    <property type="match status" value="1"/>
</dbReference>
<keyword evidence="4 7" id="KW-0812">Transmembrane</keyword>
<gene>
    <name evidence="9" type="ORF">L1F29_18785</name>
</gene>
<name>A0ABY5S1T2_9BACL</name>
<evidence type="ECO:0000256" key="2">
    <source>
        <dbReference type="ARBA" id="ARBA00022448"/>
    </source>
</evidence>
<accession>A0ABY5S1T2</accession>
<evidence type="ECO:0000313" key="9">
    <source>
        <dbReference type="EMBL" id="UVI27515.1"/>
    </source>
</evidence>
<dbReference type="EMBL" id="CP091430">
    <property type="protein sequence ID" value="UVI27515.1"/>
    <property type="molecule type" value="Genomic_DNA"/>
</dbReference>
<evidence type="ECO:0000256" key="7">
    <source>
        <dbReference type="RuleBase" id="RU363032"/>
    </source>
</evidence>
<keyword evidence="5 7" id="KW-1133">Transmembrane helix</keyword>
<dbReference type="InterPro" id="IPR035906">
    <property type="entry name" value="MetI-like_sf"/>
</dbReference>
<dbReference type="CDD" id="cd06261">
    <property type="entry name" value="TM_PBP2"/>
    <property type="match status" value="1"/>
</dbReference>
<feature type="transmembrane region" description="Helical" evidence="7">
    <location>
        <begin position="228"/>
        <end position="250"/>
    </location>
</feature>
<dbReference type="InterPro" id="IPR000515">
    <property type="entry name" value="MetI-like"/>
</dbReference>
<keyword evidence="10" id="KW-1185">Reference proteome</keyword>
<keyword evidence="2 7" id="KW-0813">Transport</keyword>
<reference evidence="9" key="1">
    <citation type="submission" date="2022-01" db="EMBL/GenBank/DDBJ databases">
        <title>Paenibacillus spongiae sp. nov., isolated from marine sponge.</title>
        <authorList>
            <person name="Li Z."/>
            <person name="Zhang M."/>
        </authorList>
    </citation>
    <scope>NUCLEOTIDE SEQUENCE</scope>
    <source>
        <strain evidence="9">PHS-Z3</strain>
    </source>
</reference>
<organism evidence="9 10">
    <name type="scientific">Paenibacillus spongiae</name>
    <dbReference type="NCBI Taxonomy" id="2909671"/>
    <lineage>
        <taxon>Bacteria</taxon>
        <taxon>Bacillati</taxon>
        <taxon>Bacillota</taxon>
        <taxon>Bacilli</taxon>
        <taxon>Bacillales</taxon>
        <taxon>Paenibacillaceae</taxon>
        <taxon>Paenibacillus</taxon>
    </lineage>
</organism>
<proteinExistence type="inferred from homology"/>
<dbReference type="PANTHER" id="PTHR30193:SF37">
    <property type="entry name" value="INNER MEMBRANE ABC TRANSPORTER PERMEASE PROTEIN YCJO"/>
    <property type="match status" value="1"/>
</dbReference>
<dbReference type="InterPro" id="IPR051393">
    <property type="entry name" value="ABC_transporter_permease"/>
</dbReference>
<dbReference type="RefSeq" id="WP_258383603.1">
    <property type="nucleotide sequence ID" value="NZ_CP091430.1"/>
</dbReference>
<feature type="transmembrane region" description="Helical" evidence="7">
    <location>
        <begin position="30"/>
        <end position="53"/>
    </location>
</feature>
<feature type="transmembrane region" description="Helical" evidence="7">
    <location>
        <begin position="275"/>
        <end position="297"/>
    </location>
</feature>
<dbReference type="Pfam" id="PF00528">
    <property type="entry name" value="BPD_transp_1"/>
    <property type="match status" value="1"/>
</dbReference>
<feature type="transmembrane region" description="Helical" evidence="7">
    <location>
        <begin position="103"/>
        <end position="121"/>
    </location>
</feature>
<comment type="subcellular location">
    <subcellularLocation>
        <location evidence="1 7">Cell membrane</location>
        <topology evidence="1 7">Multi-pass membrane protein</topology>
    </subcellularLocation>
</comment>
<dbReference type="PROSITE" id="PS50928">
    <property type="entry name" value="ABC_TM1"/>
    <property type="match status" value="1"/>
</dbReference>
<keyword evidence="3" id="KW-1003">Cell membrane</keyword>
<protein>
    <submittedName>
        <fullName evidence="9">Sugar ABC transporter permease</fullName>
    </submittedName>
</protein>